<protein>
    <submittedName>
        <fullName evidence="1">Uncharacterized protein</fullName>
    </submittedName>
</protein>
<sequence>MILEELAGSFVSLVSSLIIQTPPISRENLQKDYAILHEGNLEQSEAFDDLVHREYEQDEPTGLPLYDEENISILLHVDEQTRRSFCESFLRSCKANIGLITAVVFILGFLIVGAVFLDLSTTNACIEWMHNNLKVPSRVQVLQMVGMSVSVLPVMSWFPVCIAMLWGFKEFKKHYLCFLCVILLVTGSITCVYKIVMFDKLAMTNDNVY</sequence>
<reference evidence="1" key="1">
    <citation type="submission" date="2020-04" db="EMBL/GenBank/DDBJ databases">
        <authorList>
            <person name="Alioto T."/>
            <person name="Alioto T."/>
            <person name="Gomez Garrido J."/>
        </authorList>
    </citation>
    <scope>NUCLEOTIDE SEQUENCE</scope>
    <source>
        <strain evidence="1">A484AB</strain>
    </source>
</reference>
<evidence type="ECO:0000313" key="1">
    <source>
        <dbReference type="EMBL" id="CAB3997030.1"/>
    </source>
</evidence>
<name>A0A7D9E0C7_PARCT</name>
<dbReference type="EMBL" id="CACRXK020003004">
    <property type="protein sequence ID" value="CAB3997030.1"/>
    <property type="molecule type" value="Genomic_DNA"/>
</dbReference>
<evidence type="ECO:0000313" key="2">
    <source>
        <dbReference type="Proteomes" id="UP001152795"/>
    </source>
</evidence>
<feature type="non-terminal residue" evidence="1">
    <location>
        <position position="209"/>
    </location>
</feature>
<comment type="caution">
    <text evidence="1">The sequence shown here is derived from an EMBL/GenBank/DDBJ whole genome shotgun (WGS) entry which is preliminary data.</text>
</comment>
<accession>A0A7D9E0C7</accession>
<gene>
    <name evidence="1" type="ORF">PACLA_8A000193</name>
</gene>
<proteinExistence type="predicted"/>
<dbReference type="AlphaFoldDB" id="A0A7D9E0C7"/>
<dbReference type="Proteomes" id="UP001152795">
    <property type="component" value="Unassembled WGS sequence"/>
</dbReference>
<organism evidence="1 2">
    <name type="scientific">Paramuricea clavata</name>
    <name type="common">Red gorgonian</name>
    <name type="synonym">Violescent sea-whip</name>
    <dbReference type="NCBI Taxonomy" id="317549"/>
    <lineage>
        <taxon>Eukaryota</taxon>
        <taxon>Metazoa</taxon>
        <taxon>Cnidaria</taxon>
        <taxon>Anthozoa</taxon>
        <taxon>Octocorallia</taxon>
        <taxon>Malacalcyonacea</taxon>
        <taxon>Plexauridae</taxon>
        <taxon>Paramuricea</taxon>
    </lineage>
</organism>
<keyword evidence="2" id="KW-1185">Reference proteome</keyword>